<evidence type="ECO:0000256" key="7">
    <source>
        <dbReference type="ARBA" id="ARBA00022989"/>
    </source>
</evidence>
<feature type="transmembrane region" description="Helical" evidence="12">
    <location>
        <begin position="230"/>
        <end position="249"/>
    </location>
</feature>
<evidence type="ECO:0000256" key="10">
    <source>
        <dbReference type="PROSITE-ProRule" id="PRU00023"/>
    </source>
</evidence>
<dbReference type="InterPro" id="IPR005821">
    <property type="entry name" value="Ion_trans_dom"/>
</dbReference>
<feature type="transmembrane region" description="Helical" evidence="12">
    <location>
        <begin position="184"/>
        <end position="209"/>
    </location>
</feature>
<feature type="transmembrane region" description="Helical" evidence="12">
    <location>
        <begin position="294"/>
        <end position="317"/>
    </location>
</feature>
<dbReference type="Gene3D" id="1.10.287.70">
    <property type="match status" value="1"/>
</dbReference>
<dbReference type="PROSITE" id="PS50088">
    <property type="entry name" value="ANK_REPEAT"/>
    <property type="match status" value="3"/>
</dbReference>
<feature type="transmembrane region" description="Helical" evidence="12">
    <location>
        <begin position="255"/>
        <end position="273"/>
    </location>
</feature>
<dbReference type="Gene3D" id="1.25.40.20">
    <property type="entry name" value="Ankyrin repeat-containing domain"/>
    <property type="match status" value="2"/>
</dbReference>
<comment type="similarity">
    <text evidence="2">Belongs to the potassium channel family. Plant (TC 1.A.1.4) subfamily.</text>
</comment>
<comment type="caution">
    <text evidence="14">The sequence shown here is derived from an EMBL/GenBank/DDBJ whole genome shotgun (WGS) entry which is preliminary data.</text>
</comment>
<keyword evidence="5" id="KW-0633">Potassium transport</keyword>
<dbReference type="Pfam" id="PF00520">
    <property type="entry name" value="Ion_trans"/>
    <property type="match status" value="1"/>
</dbReference>
<feature type="transmembrane region" description="Helical" evidence="12">
    <location>
        <begin position="150"/>
        <end position="172"/>
    </location>
</feature>
<dbReference type="Pfam" id="PF00023">
    <property type="entry name" value="Ank"/>
    <property type="match status" value="1"/>
</dbReference>
<evidence type="ECO:0000313" key="15">
    <source>
        <dbReference type="Proteomes" id="UP000232323"/>
    </source>
</evidence>
<dbReference type="EMBL" id="BEGY01000126">
    <property type="protein sequence ID" value="GAX84453.1"/>
    <property type="molecule type" value="Genomic_DNA"/>
</dbReference>
<dbReference type="PANTHER" id="PTHR45743">
    <property type="entry name" value="POTASSIUM CHANNEL AKT1"/>
    <property type="match status" value="1"/>
</dbReference>
<keyword evidence="7 12" id="KW-1133">Transmembrane helix</keyword>
<dbReference type="Pfam" id="PF12796">
    <property type="entry name" value="Ank_2"/>
    <property type="match status" value="1"/>
</dbReference>
<sequence length="1216" mass="135500">MWLNSTATVLSSFYDKMYVVQEAKRMVDVDLTQGSDSPLNSSTPDIAVNYNLKYNELKKERRSSAVSFGDEDEESPYNFDLEFGSRKAPGNAIYGNAPVTSIKEKRKSKVFVDQDIPTGRIAHEAESGTARWWMLFKPRVISPKSKWYKIFWYITMVVALINAVLSPYQLAFVDEIGYIPCCNFWAGFDMFCTTLFLADIILKFFRAYVDSESKEVVSSIPKISIHYLKFLFWFDVIFMIPFVSIILSADPNMPPLTAMYVGLLGFLKVGRLYRIFDLFYQLDHDMILSQIALMLLRNFFYLLMTAHWFACLIFLIARVENYQHGFGNGDVSMTGFLALVENSTASRGSGIGPPPCSWVMRHIERFDGQPVSNYYIYSLYFSIVEATLLGDNDFYSASPAESIAISMYLLFSVVFGAYILGTVNMLMVKGDQRSADFRDKKCSLTEYSGLHDLPEDLEKSMHQHLELSYQSEMSSDERVLAIYPPAIRRRVLRHLYLQPLRHCYLFKRCKPKVLDSILAVSRTELFMPNVQLISEGDIVQDLSIVIEGEVQIIPASSEGSSALSTASRRRYGNENERGTGRSSTHRRSSNLSVEDGAESIRDRRRSSALSYSSSHSNASLDKLRPDVGMIGMDDIRGTSDCFGEVAFFSDLPSTDTVWTNTVVRVLIVPKSAYETMTVTYPSQVRLILTNLRDNTEKGLLDNIQDALDMVLRTERSIHVRLEPYMTSDVLRTTKLEPDIMQELRGLLSSEVNKTLDRMQLIDSAVTAFCSKQDVLSFFELITASGNGNEEVVKTLLAQGLPVDGTDYDQRTCLHVAAKEGHVDIVKMLLQAGADVFAEDAFGTTPLYGAVKRGFDEVVDILLSYGASLNGCEPALMDMVDSITERKMTVLQRYLRAEADVNGALLDTRTLLHVAAAECNLEAVKMLVDAGANVLTCDRWNNSAIDDAKNIRAHAVVQYLEPLVNVAQDTLKQGAAIRALTRNTSLERSGSLQKVGIVKKKFEGGSFRVRSSFTELPSIQERSETLPGTPLIAGSSPHATLQSSSKEQHIGLHDYLVQATMSSELRAAPVLRQAIIVEEERQEDTNTVTLLQPEAPSPAPRLHQVTGLHHVDKGVRDVGQTFGGEVADVEALVLPEDATAVGNINLHDDAQAGMKVFHMAVKAAQTSPDNTRLTSTLEVPMKTEGEACPENEDGEFGDSMVQACDKTRSLSSYMGRN</sequence>
<feature type="domain" description="Cyclic nucleotide-binding" evidence="13">
    <location>
        <begin position="637"/>
        <end position="694"/>
    </location>
</feature>
<feature type="transmembrane region" description="Helical" evidence="12">
    <location>
        <begin position="407"/>
        <end position="428"/>
    </location>
</feature>
<keyword evidence="3" id="KW-0813">Transport</keyword>
<dbReference type="InterPro" id="IPR036770">
    <property type="entry name" value="Ankyrin_rpt-contain_sf"/>
</dbReference>
<dbReference type="Gene3D" id="1.10.287.630">
    <property type="entry name" value="Helix hairpin bin"/>
    <property type="match status" value="1"/>
</dbReference>
<dbReference type="SUPFAM" id="SSF51206">
    <property type="entry name" value="cAMP-binding domain-like"/>
    <property type="match status" value="1"/>
</dbReference>
<dbReference type="Gene3D" id="2.60.120.10">
    <property type="entry name" value="Jelly Rolls"/>
    <property type="match status" value="1"/>
</dbReference>
<dbReference type="GO" id="GO:0005249">
    <property type="term" value="F:voltage-gated potassium channel activity"/>
    <property type="evidence" value="ECO:0007669"/>
    <property type="project" value="InterPro"/>
</dbReference>
<evidence type="ECO:0000256" key="5">
    <source>
        <dbReference type="ARBA" id="ARBA00022826"/>
    </source>
</evidence>
<keyword evidence="15" id="KW-1185">Reference proteome</keyword>
<organism evidence="14 15">
    <name type="scientific">Chlamydomonas eustigma</name>
    <dbReference type="NCBI Taxonomy" id="1157962"/>
    <lineage>
        <taxon>Eukaryota</taxon>
        <taxon>Viridiplantae</taxon>
        <taxon>Chlorophyta</taxon>
        <taxon>core chlorophytes</taxon>
        <taxon>Chlorophyceae</taxon>
        <taxon>CS clade</taxon>
        <taxon>Chlamydomonadales</taxon>
        <taxon>Chlamydomonadaceae</taxon>
        <taxon>Chlamydomonas</taxon>
    </lineage>
</organism>
<evidence type="ECO:0000256" key="11">
    <source>
        <dbReference type="SAM" id="MobiDB-lite"/>
    </source>
</evidence>
<evidence type="ECO:0000256" key="4">
    <source>
        <dbReference type="ARBA" id="ARBA00022692"/>
    </source>
</evidence>
<gene>
    <name evidence="14" type="ORF">CEUSTIGMA_g11873.t1</name>
</gene>
<dbReference type="Proteomes" id="UP000232323">
    <property type="component" value="Unassembled WGS sequence"/>
</dbReference>
<dbReference type="PANTHER" id="PTHR45743:SF2">
    <property type="entry name" value="POTASSIUM CHANNEL AKT1"/>
    <property type="match status" value="1"/>
</dbReference>
<comment type="subcellular location">
    <subcellularLocation>
        <location evidence="1">Membrane</location>
        <topology evidence="1">Multi-pass membrane protein</topology>
    </subcellularLocation>
</comment>
<feature type="domain" description="Cyclic nucleotide-binding" evidence="13">
    <location>
        <begin position="505"/>
        <end position="574"/>
    </location>
</feature>
<dbReference type="GO" id="GO:0034702">
    <property type="term" value="C:monoatomic ion channel complex"/>
    <property type="evidence" value="ECO:0007669"/>
    <property type="project" value="UniProtKB-KW"/>
</dbReference>
<evidence type="ECO:0000256" key="6">
    <source>
        <dbReference type="ARBA" id="ARBA00022882"/>
    </source>
</evidence>
<feature type="repeat" description="ANK" evidence="10">
    <location>
        <begin position="808"/>
        <end position="840"/>
    </location>
</feature>
<protein>
    <recommendedName>
        <fullName evidence="13">Cyclic nucleotide-binding domain-containing protein</fullName>
    </recommendedName>
</protein>
<evidence type="ECO:0000256" key="12">
    <source>
        <dbReference type="SAM" id="Phobius"/>
    </source>
</evidence>
<keyword evidence="8" id="KW-0406">Ion transport</keyword>
<keyword evidence="5" id="KW-0630">Potassium</keyword>
<keyword evidence="4 12" id="KW-0812">Transmembrane</keyword>
<keyword evidence="5" id="KW-0631">Potassium channel</keyword>
<keyword evidence="9 12" id="KW-0472">Membrane</keyword>
<keyword evidence="10" id="KW-0040">ANK repeat</keyword>
<dbReference type="InterPro" id="IPR000595">
    <property type="entry name" value="cNMP-bd_dom"/>
</dbReference>
<evidence type="ECO:0000259" key="13">
    <source>
        <dbReference type="PROSITE" id="PS50042"/>
    </source>
</evidence>
<dbReference type="InterPro" id="IPR045319">
    <property type="entry name" value="KAT/AKT"/>
</dbReference>
<feature type="repeat" description="ANK" evidence="10">
    <location>
        <begin position="906"/>
        <end position="938"/>
    </location>
</feature>
<dbReference type="SUPFAM" id="SSF48403">
    <property type="entry name" value="Ankyrin repeat"/>
    <property type="match status" value="1"/>
</dbReference>
<evidence type="ECO:0000313" key="14">
    <source>
        <dbReference type="EMBL" id="GAX84453.1"/>
    </source>
</evidence>
<dbReference type="InterPro" id="IPR018490">
    <property type="entry name" value="cNMP-bd_dom_sf"/>
</dbReference>
<evidence type="ECO:0000256" key="1">
    <source>
        <dbReference type="ARBA" id="ARBA00004141"/>
    </source>
</evidence>
<feature type="region of interest" description="Disordered" evidence="11">
    <location>
        <begin position="561"/>
        <end position="618"/>
    </location>
</feature>
<name>A0A250XN76_9CHLO</name>
<evidence type="ECO:0000256" key="3">
    <source>
        <dbReference type="ARBA" id="ARBA00022448"/>
    </source>
</evidence>
<evidence type="ECO:0000256" key="9">
    <source>
        <dbReference type="ARBA" id="ARBA00023136"/>
    </source>
</evidence>
<feature type="transmembrane region" description="Helical" evidence="12">
    <location>
        <begin position="374"/>
        <end position="395"/>
    </location>
</feature>
<proteinExistence type="inferred from homology"/>
<feature type="compositionally biased region" description="Low complexity" evidence="11">
    <location>
        <begin position="607"/>
        <end position="618"/>
    </location>
</feature>
<reference evidence="14 15" key="1">
    <citation type="submission" date="2017-08" db="EMBL/GenBank/DDBJ databases">
        <title>Acidophilic green algal genome provides insights into adaptation to an acidic environment.</title>
        <authorList>
            <person name="Hirooka S."/>
            <person name="Hirose Y."/>
            <person name="Kanesaki Y."/>
            <person name="Higuchi S."/>
            <person name="Fujiwara T."/>
            <person name="Onuma R."/>
            <person name="Era A."/>
            <person name="Ohbayashi R."/>
            <person name="Uzuka A."/>
            <person name="Nozaki H."/>
            <person name="Yoshikawa H."/>
            <person name="Miyagishima S.Y."/>
        </authorList>
    </citation>
    <scope>NUCLEOTIDE SEQUENCE [LARGE SCALE GENOMIC DNA]</scope>
    <source>
        <strain evidence="14 15">NIES-2499</strain>
    </source>
</reference>
<accession>A0A250XN76</accession>
<feature type="repeat" description="ANK" evidence="10">
    <location>
        <begin position="841"/>
        <end position="873"/>
    </location>
</feature>
<dbReference type="SMART" id="SM00248">
    <property type="entry name" value="ANK"/>
    <property type="match status" value="3"/>
</dbReference>
<dbReference type="OrthoDB" id="2012993at2759"/>
<dbReference type="AlphaFoldDB" id="A0A250XN76"/>
<dbReference type="PROSITE" id="PS50297">
    <property type="entry name" value="ANK_REP_REGION"/>
    <property type="match status" value="3"/>
</dbReference>
<dbReference type="InterPro" id="IPR014710">
    <property type="entry name" value="RmlC-like_jellyroll"/>
</dbReference>
<evidence type="ECO:0000256" key="2">
    <source>
        <dbReference type="ARBA" id="ARBA00007929"/>
    </source>
</evidence>
<evidence type="ECO:0000256" key="8">
    <source>
        <dbReference type="ARBA" id="ARBA00023065"/>
    </source>
</evidence>
<dbReference type="InterPro" id="IPR002110">
    <property type="entry name" value="Ankyrin_rpt"/>
</dbReference>
<keyword evidence="6" id="KW-0407">Ion channel</keyword>
<keyword evidence="6" id="KW-0851">Voltage-gated channel</keyword>
<dbReference type="SUPFAM" id="SSF81324">
    <property type="entry name" value="Voltage-gated potassium channels"/>
    <property type="match status" value="1"/>
</dbReference>
<dbReference type="PROSITE" id="PS50042">
    <property type="entry name" value="CNMP_BINDING_3"/>
    <property type="match status" value="2"/>
</dbReference>